<evidence type="ECO:0000313" key="2">
    <source>
        <dbReference type="Proteomes" id="UP001055879"/>
    </source>
</evidence>
<reference evidence="2" key="1">
    <citation type="journal article" date="2022" name="Mol. Ecol. Resour.">
        <title>The genomes of chicory, endive, great burdock and yacon provide insights into Asteraceae palaeo-polyploidization history and plant inulin production.</title>
        <authorList>
            <person name="Fan W."/>
            <person name="Wang S."/>
            <person name="Wang H."/>
            <person name="Wang A."/>
            <person name="Jiang F."/>
            <person name="Liu H."/>
            <person name="Zhao H."/>
            <person name="Xu D."/>
            <person name="Zhang Y."/>
        </authorList>
    </citation>
    <scope>NUCLEOTIDE SEQUENCE [LARGE SCALE GENOMIC DNA]</scope>
    <source>
        <strain evidence="2">cv. Niubang</strain>
    </source>
</reference>
<keyword evidence="2" id="KW-1185">Reference proteome</keyword>
<name>A0ACB8XGN4_ARCLA</name>
<evidence type="ECO:0000313" key="1">
    <source>
        <dbReference type="EMBL" id="KAI3666814.1"/>
    </source>
</evidence>
<dbReference type="Proteomes" id="UP001055879">
    <property type="component" value="Linkage Group LG17"/>
</dbReference>
<sequence>MGVRCNTPSMPCLWSSVIFHAKGADRKNARRRRISNSIEWDNDRRHANREYREDRIRQWAAERERMTAERARMVAERERRLRTAATTTVHENETRRTKRGIPHHSSSVF</sequence>
<dbReference type="EMBL" id="CM042063">
    <property type="protein sequence ID" value="KAI3666814.1"/>
    <property type="molecule type" value="Genomic_DNA"/>
</dbReference>
<proteinExistence type="predicted"/>
<gene>
    <name evidence="1" type="ORF">L6452_41851</name>
</gene>
<protein>
    <submittedName>
        <fullName evidence="1">Uncharacterized protein</fullName>
    </submittedName>
</protein>
<reference evidence="1 2" key="2">
    <citation type="journal article" date="2022" name="Mol. Ecol. Resour.">
        <title>The genomes of chicory, endive, great burdock and yacon provide insights into Asteraceae paleo-polyploidization history and plant inulin production.</title>
        <authorList>
            <person name="Fan W."/>
            <person name="Wang S."/>
            <person name="Wang H."/>
            <person name="Wang A."/>
            <person name="Jiang F."/>
            <person name="Liu H."/>
            <person name="Zhao H."/>
            <person name="Xu D."/>
            <person name="Zhang Y."/>
        </authorList>
    </citation>
    <scope>NUCLEOTIDE SEQUENCE [LARGE SCALE GENOMIC DNA]</scope>
    <source>
        <strain evidence="2">cv. Niubang</strain>
    </source>
</reference>
<organism evidence="1 2">
    <name type="scientific">Arctium lappa</name>
    <name type="common">Greater burdock</name>
    <name type="synonym">Lappa major</name>
    <dbReference type="NCBI Taxonomy" id="4217"/>
    <lineage>
        <taxon>Eukaryota</taxon>
        <taxon>Viridiplantae</taxon>
        <taxon>Streptophyta</taxon>
        <taxon>Embryophyta</taxon>
        <taxon>Tracheophyta</taxon>
        <taxon>Spermatophyta</taxon>
        <taxon>Magnoliopsida</taxon>
        <taxon>eudicotyledons</taxon>
        <taxon>Gunneridae</taxon>
        <taxon>Pentapetalae</taxon>
        <taxon>asterids</taxon>
        <taxon>campanulids</taxon>
        <taxon>Asterales</taxon>
        <taxon>Asteraceae</taxon>
        <taxon>Carduoideae</taxon>
        <taxon>Cardueae</taxon>
        <taxon>Arctiinae</taxon>
        <taxon>Arctium</taxon>
    </lineage>
</organism>
<comment type="caution">
    <text evidence="1">The sequence shown here is derived from an EMBL/GenBank/DDBJ whole genome shotgun (WGS) entry which is preliminary data.</text>
</comment>
<accession>A0ACB8XGN4</accession>